<feature type="compositionally biased region" description="Basic and acidic residues" evidence="1">
    <location>
        <begin position="826"/>
        <end position="851"/>
    </location>
</feature>
<feature type="compositionally biased region" description="Polar residues" evidence="1">
    <location>
        <begin position="136"/>
        <end position="146"/>
    </location>
</feature>
<keyword evidence="4" id="KW-1185">Reference proteome</keyword>
<feature type="compositionally biased region" description="Polar residues" evidence="1">
    <location>
        <begin position="867"/>
        <end position="877"/>
    </location>
</feature>
<feature type="compositionally biased region" description="Pro residues" evidence="1">
    <location>
        <begin position="934"/>
        <end position="945"/>
    </location>
</feature>
<feature type="compositionally biased region" description="Basic and acidic residues" evidence="1">
    <location>
        <begin position="1074"/>
        <end position="1089"/>
    </location>
</feature>
<dbReference type="GO" id="GO:0007015">
    <property type="term" value="P:actin filament organization"/>
    <property type="evidence" value="ECO:0007669"/>
    <property type="project" value="InterPro"/>
</dbReference>
<organism evidence="3 4">
    <name type="scientific">Kwoniella heveanensis BCC8398</name>
    <dbReference type="NCBI Taxonomy" id="1296120"/>
    <lineage>
        <taxon>Eukaryota</taxon>
        <taxon>Fungi</taxon>
        <taxon>Dikarya</taxon>
        <taxon>Basidiomycota</taxon>
        <taxon>Agaricomycotina</taxon>
        <taxon>Tremellomycetes</taxon>
        <taxon>Tremellales</taxon>
        <taxon>Cryptococcaceae</taxon>
        <taxon>Kwoniella</taxon>
    </lineage>
</organism>
<feature type="compositionally biased region" description="Low complexity" evidence="1">
    <location>
        <begin position="354"/>
        <end position="365"/>
    </location>
</feature>
<feature type="compositionally biased region" description="Polar residues" evidence="1">
    <location>
        <begin position="648"/>
        <end position="663"/>
    </location>
</feature>
<dbReference type="GO" id="GO:0030479">
    <property type="term" value="C:actin cortical patch"/>
    <property type="evidence" value="ECO:0007669"/>
    <property type="project" value="TreeGrafter"/>
</dbReference>
<dbReference type="AlphaFoldDB" id="A0A1B9GSE8"/>
<dbReference type="PANTHER" id="PTHR47789">
    <property type="entry name" value="LAS SEVENTEEN-BINDING PROTEIN 5"/>
    <property type="match status" value="1"/>
</dbReference>
<dbReference type="InterPro" id="IPR002014">
    <property type="entry name" value="VHS_dom"/>
</dbReference>
<feature type="compositionally biased region" description="Polar residues" evidence="1">
    <location>
        <begin position="298"/>
        <end position="328"/>
    </location>
</feature>
<feature type="compositionally biased region" description="Low complexity" evidence="1">
    <location>
        <begin position="99"/>
        <end position="117"/>
    </location>
</feature>
<feature type="compositionally biased region" description="Low complexity" evidence="1">
    <location>
        <begin position="664"/>
        <end position="677"/>
    </location>
</feature>
<feature type="region of interest" description="Disordered" evidence="1">
    <location>
        <begin position="632"/>
        <end position="705"/>
    </location>
</feature>
<name>A0A1B9GSE8_9TREE</name>
<dbReference type="GO" id="GO:0007034">
    <property type="term" value="P:vacuolar transport"/>
    <property type="evidence" value="ECO:0007669"/>
    <property type="project" value="UniProtKB-ARBA"/>
</dbReference>
<evidence type="ECO:0000313" key="3">
    <source>
        <dbReference type="EMBL" id="OCF34002.1"/>
    </source>
</evidence>
<feature type="compositionally biased region" description="Basic and acidic residues" evidence="1">
    <location>
        <begin position="394"/>
        <end position="438"/>
    </location>
</feature>
<protein>
    <recommendedName>
        <fullName evidence="2">VHS domain-containing protein</fullName>
    </recommendedName>
</protein>
<feature type="compositionally biased region" description="Basic and acidic residues" evidence="1">
    <location>
        <begin position="451"/>
        <end position="460"/>
    </location>
</feature>
<dbReference type="Proteomes" id="UP000092666">
    <property type="component" value="Unassembled WGS sequence"/>
</dbReference>
<dbReference type="CDD" id="cd21383">
    <property type="entry name" value="GAT_GGA_Tom1-like"/>
    <property type="match status" value="1"/>
</dbReference>
<feature type="compositionally biased region" description="Low complexity" evidence="1">
    <location>
        <begin position="167"/>
        <end position="193"/>
    </location>
</feature>
<dbReference type="InterPro" id="IPR045007">
    <property type="entry name" value="LSB5"/>
</dbReference>
<feature type="compositionally biased region" description="Pro residues" evidence="1">
    <location>
        <begin position="194"/>
        <end position="204"/>
    </location>
</feature>
<feature type="region of interest" description="Disordered" evidence="1">
    <location>
        <begin position="826"/>
        <end position="1109"/>
    </location>
</feature>
<feature type="compositionally biased region" description="Polar residues" evidence="1">
    <location>
        <begin position="1001"/>
        <end position="1024"/>
    </location>
</feature>
<reference evidence="3 4" key="1">
    <citation type="submission" date="2013-07" db="EMBL/GenBank/DDBJ databases">
        <title>The Genome Sequence of Cryptococcus heveanensis BCC8398.</title>
        <authorList>
            <consortium name="The Broad Institute Genome Sequencing Platform"/>
            <person name="Cuomo C."/>
            <person name="Litvintseva A."/>
            <person name="Chen Y."/>
            <person name="Heitman J."/>
            <person name="Sun S."/>
            <person name="Springer D."/>
            <person name="Dromer F."/>
            <person name="Young S.K."/>
            <person name="Zeng Q."/>
            <person name="Gargeya S."/>
            <person name="Fitzgerald M."/>
            <person name="Abouelleil A."/>
            <person name="Alvarado L."/>
            <person name="Berlin A.M."/>
            <person name="Chapman S.B."/>
            <person name="Dewar J."/>
            <person name="Goldberg J."/>
            <person name="Griggs A."/>
            <person name="Gujja S."/>
            <person name="Hansen M."/>
            <person name="Howarth C."/>
            <person name="Imamovic A."/>
            <person name="Larimer J."/>
            <person name="McCowan C."/>
            <person name="Murphy C."/>
            <person name="Pearson M."/>
            <person name="Priest M."/>
            <person name="Roberts A."/>
            <person name="Saif S."/>
            <person name="Shea T."/>
            <person name="Sykes S."/>
            <person name="Wortman J."/>
            <person name="Nusbaum C."/>
            <person name="Birren B."/>
        </authorList>
    </citation>
    <scope>NUCLEOTIDE SEQUENCE [LARGE SCALE GENOMIC DNA]</scope>
    <source>
        <strain evidence="3 4">BCC8398</strain>
    </source>
</reference>
<feature type="region of interest" description="Disordered" evidence="1">
    <location>
        <begin position="1134"/>
        <end position="1176"/>
    </location>
</feature>
<dbReference type="InterPro" id="IPR008942">
    <property type="entry name" value="ENTH_VHS"/>
</dbReference>
<feature type="compositionally biased region" description="Basic residues" evidence="1">
    <location>
        <begin position="1042"/>
        <end position="1051"/>
    </location>
</feature>
<dbReference type="GO" id="GO:0006897">
    <property type="term" value="P:endocytosis"/>
    <property type="evidence" value="ECO:0007669"/>
    <property type="project" value="InterPro"/>
</dbReference>
<feature type="compositionally biased region" description="Gly residues" evidence="1">
    <location>
        <begin position="1136"/>
        <end position="1161"/>
    </location>
</feature>
<feature type="domain" description="VHS" evidence="2">
    <location>
        <begin position="496"/>
        <end position="554"/>
    </location>
</feature>
<evidence type="ECO:0000259" key="2">
    <source>
        <dbReference type="PROSITE" id="PS50179"/>
    </source>
</evidence>
<feature type="region of interest" description="Disordered" evidence="1">
    <location>
        <begin position="84"/>
        <end position="483"/>
    </location>
</feature>
<dbReference type="Gene3D" id="1.25.40.90">
    <property type="match status" value="1"/>
</dbReference>
<dbReference type="GO" id="GO:0051666">
    <property type="term" value="P:actin cortical patch localization"/>
    <property type="evidence" value="ECO:0007669"/>
    <property type="project" value="TreeGrafter"/>
</dbReference>
<dbReference type="GO" id="GO:0043130">
    <property type="term" value="F:ubiquitin binding"/>
    <property type="evidence" value="ECO:0007669"/>
    <property type="project" value="InterPro"/>
</dbReference>
<dbReference type="PANTHER" id="PTHR47789:SF2">
    <property type="entry name" value="VHS DOMAIN-CONTAINING PROTEIN"/>
    <property type="match status" value="1"/>
</dbReference>
<proteinExistence type="predicted"/>
<sequence length="1176" mass="126414">MKRLFRTSKSPMVDPLPPPPSAPSSGTSTPTHHHHEHRWPFGHSHQSEVTPFPVDAGRDTAGQAFSGNGIHSVPSLLEIQQMQEREQAMRSGQSIPPHQAINQPQYQQQQQFQQHSQSRGGSYGSAAPSPDGWTVVSPQSNATPISSDGFDPPYHSPSTDPLPIPQAAFASSPTPSNASPSSASTHTALYLPPGARPATPPSTRPPYAANSARHSQSSLNSMSTAQAQYSGIGKGHPDDMINMAPPHGQMGRERGHSVASATGSVSARSDHDSSPNPQSHPSRSPLAKSYPIPEPITSFPSPHPYNQSLAANRNSNPNIINIDGQSVTAPLDSLPNSFPPSGEDMTTLGPPPASSNNQVQQNSSNLFRRASQADHKDGKEKKRGLWGMGMNWTKGKDKEKEKDKLKERRESHLGAENDWPRQSVDESRRSHDGWKESESQPSSTHGHSTSHGHEQEEAPRGRLLGLDFGGGRKEKDSQPQPHHMSDVTTAIHMLCTMQDPPLANIYEVCDRINTSVDNDSIAKEAARALRKEFKHGNEGERRNAAKVWLILMRNIQIRGFRQNASSRKFFSSMEPILLAPTQKPLVSAATHRLLSDILADLTFSYGMEKGCEGLVEMWKKVKLPQEADFGNPLPADHPIFGGEPMYPNQAQWSHPPSHANSIGSRRPSSPSLQQLSSAQQTMQAPAIPTRGASPGKFGPGYTDLPSHGEDIRRLVHECTAAKESARVLTEALVYTRPEELEHKPIIGEFYRKVFLAHESLTAQMDWAQAEAARSRERHANLTLDSSGNANAALDTTKHDTPEEKALATLFEAHSALSEALKQHDELDRLGAEEKELREVRERSKKETRMDRNQPLYNQTGGLAVPGTQVQASSSRSPSPVPHNRLPSDPVPRISSSPRNYDAPLPPPGPGSVNGTGPFKSPYTDAPRSRTPSPDSHPLPHPPRIPGSPGQTRTSSPLGRMRMGGPRPLPNPFANVKNASQHSLAPSATGPASTTGAATPSVPGSNGPSRNETGDTPSRSGTGSTADDLEEDGDNLPAVPIKPSRKALGKRKAVVDEDNHFDPNDMFAPNPSVDPRSRPTADGDPNKGDSDSEESLTADSLLNPNGKVKKPVVYAYDAYEERQKELRRAEEALKLSGGSGGGGSRGASGIGAGGGAGSGGDDGATITAGSVERGGRI</sequence>
<feature type="region of interest" description="Disordered" evidence="1">
    <location>
        <begin position="1"/>
        <end position="70"/>
    </location>
</feature>
<feature type="compositionally biased region" description="Basic and acidic residues" evidence="1">
    <location>
        <begin position="1052"/>
        <end position="1062"/>
    </location>
</feature>
<feature type="compositionally biased region" description="Basic and acidic residues" evidence="1">
    <location>
        <begin position="371"/>
        <end position="380"/>
    </location>
</feature>
<dbReference type="GO" id="GO:0035091">
    <property type="term" value="F:phosphatidylinositol binding"/>
    <property type="evidence" value="ECO:0007669"/>
    <property type="project" value="InterPro"/>
</dbReference>
<dbReference type="OrthoDB" id="10255964at2759"/>
<reference evidence="4" key="2">
    <citation type="submission" date="2013-12" db="EMBL/GenBank/DDBJ databases">
        <title>Evolution of pathogenesis and genome organization in the Tremellales.</title>
        <authorList>
            <person name="Cuomo C."/>
            <person name="Litvintseva A."/>
            <person name="Heitman J."/>
            <person name="Chen Y."/>
            <person name="Sun S."/>
            <person name="Springer D."/>
            <person name="Dromer F."/>
            <person name="Young S."/>
            <person name="Zeng Q."/>
            <person name="Chapman S."/>
            <person name="Gujja S."/>
            <person name="Saif S."/>
            <person name="Birren B."/>
        </authorList>
    </citation>
    <scope>NUCLEOTIDE SEQUENCE [LARGE SCALE GENOMIC DNA]</scope>
    <source>
        <strain evidence="4">BCC8398</strain>
    </source>
</reference>
<evidence type="ECO:0000313" key="4">
    <source>
        <dbReference type="Proteomes" id="UP000092666"/>
    </source>
</evidence>
<feature type="compositionally biased region" description="Low complexity" evidence="1">
    <location>
        <begin position="984"/>
        <end position="1000"/>
    </location>
</feature>
<accession>A0A1B9GSE8</accession>
<feature type="compositionally biased region" description="Polar residues" evidence="1">
    <location>
        <begin position="212"/>
        <end position="229"/>
    </location>
</feature>
<dbReference type="SUPFAM" id="SSF48464">
    <property type="entry name" value="ENTH/VHS domain"/>
    <property type="match status" value="1"/>
</dbReference>
<dbReference type="STRING" id="1296120.A0A1B9GSE8"/>
<gene>
    <name evidence="3" type="ORF">I316_04348</name>
</gene>
<dbReference type="PROSITE" id="PS50179">
    <property type="entry name" value="VHS"/>
    <property type="match status" value="1"/>
</dbReference>
<dbReference type="EMBL" id="KI669502">
    <property type="protein sequence ID" value="OCF34002.1"/>
    <property type="molecule type" value="Genomic_DNA"/>
</dbReference>
<evidence type="ECO:0000256" key="1">
    <source>
        <dbReference type="SAM" id="MobiDB-lite"/>
    </source>
</evidence>